<reference evidence="2" key="1">
    <citation type="journal article" date="2012" name="Stand. Genomic Sci.">
        <title>Genome sequence of strain HIMB624, a cultured representative from the OM43 clade of marine Betaproteobacteria.</title>
        <authorList>
            <person name="Huggett M.J."/>
            <person name="Hayakawa D.H."/>
            <person name="Rappe M.S."/>
        </authorList>
    </citation>
    <scope>NUCLEOTIDE SEQUENCE [LARGE SCALE GENOMIC DNA]</scope>
    <source>
        <strain evidence="2">KB13</strain>
    </source>
</reference>
<dbReference type="HOGENOM" id="CLU_3285553_0_0_4"/>
<sequence length="40" mass="4598">MKGIAKIENKIGLPGECKANLTPSKKFRDNFWYISSDIRK</sequence>
<keyword evidence="2" id="KW-1185">Reference proteome</keyword>
<proteinExistence type="predicted"/>
<protein>
    <submittedName>
        <fullName evidence="1">Uncharacterized protein</fullName>
    </submittedName>
</protein>
<gene>
    <name evidence="1" type="ORF">KB13_496</name>
</gene>
<evidence type="ECO:0000313" key="1">
    <source>
        <dbReference type="EMBL" id="EDZ64364.1"/>
    </source>
</evidence>
<organism evidence="1 2">
    <name type="scientific">beta proteobacterium KB13</name>
    <dbReference type="NCBI Taxonomy" id="314607"/>
    <lineage>
        <taxon>Bacteria</taxon>
        <taxon>Pseudomonadati</taxon>
        <taxon>Pseudomonadota</taxon>
        <taxon>Betaproteobacteria</taxon>
        <taxon>Nitrosomonadales</taxon>
        <taxon>OM43 clade</taxon>
    </lineage>
</organism>
<name>B6BTI8_9PROT</name>
<dbReference type="EMBL" id="DS995299">
    <property type="protein sequence ID" value="EDZ64364.1"/>
    <property type="molecule type" value="Genomic_DNA"/>
</dbReference>
<evidence type="ECO:0000313" key="2">
    <source>
        <dbReference type="Proteomes" id="UP000004188"/>
    </source>
</evidence>
<dbReference type="AlphaFoldDB" id="B6BTI8"/>
<dbReference type="Proteomes" id="UP000004188">
    <property type="component" value="Unassembled WGS sequence"/>
</dbReference>
<accession>B6BTI8</accession>